<comment type="caution">
    <text evidence="2">The sequence shown here is derived from an EMBL/GenBank/DDBJ whole genome shotgun (WGS) entry which is preliminary data.</text>
</comment>
<protein>
    <submittedName>
        <fullName evidence="2">Uncharacterized protein</fullName>
    </submittedName>
</protein>
<dbReference type="AlphaFoldDB" id="A0A2M6XUL2"/>
<reference evidence="3" key="1">
    <citation type="submission" date="2017-09" db="EMBL/GenBank/DDBJ databases">
        <title>Depth-based differentiation of microbial function through sediment-hosted aquifers and enrichment of novel symbionts in the deep terrestrial subsurface.</title>
        <authorList>
            <person name="Probst A.J."/>
            <person name="Ladd B."/>
            <person name="Jarett J.K."/>
            <person name="Geller-Mcgrath D.E."/>
            <person name="Sieber C.M.K."/>
            <person name="Emerson J.B."/>
            <person name="Anantharaman K."/>
            <person name="Thomas B.C."/>
            <person name="Malmstrom R."/>
            <person name="Stieglmeier M."/>
            <person name="Klingl A."/>
            <person name="Woyke T."/>
            <person name="Ryan C.M."/>
            <person name="Banfield J.F."/>
        </authorList>
    </citation>
    <scope>NUCLEOTIDE SEQUENCE [LARGE SCALE GENOMIC DNA]</scope>
</reference>
<proteinExistence type="predicted"/>
<feature type="region of interest" description="Disordered" evidence="1">
    <location>
        <begin position="135"/>
        <end position="155"/>
    </location>
</feature>
<feature type="region of interest" description="Disordered" evidence="1">
    <location>
        <begin position="1"/>
        <end position="22"/>
    </location>
</feature>
<evidence type="ECO:0000256" key="1">
    <source>
        <dbReference type="SAM" id="MobiDB-lite"/>
    </source>
</evidence>
<name>A0A2M6XUL2_9BACT</name>
<dbReference type="EMBL" id="PEXQ01000033">
    <property type="protein sequence ID" value="PIU15737.1"/>
    <property type="molecule type" value="Genomic_DNA"/>
</dbReference>
<accession>A0A2M6XUL2</accession>
<gene>
    <name evidence="2" type="ORF">COT20_01295</name>
</gene>
<feature type="compositionally biased region" description="Polar residues" evidence="1">
    <location>
        <begin position="11"/>
        <end position="22"/>
    </location>
</feature>
<feature type="non-terminal residue" evidence="2">
    <location>
        <position position="1"/>
    </location>
</feature>
<evidence type="ECO:0000313" key="3">
    <source>
        <dbReference type="Proteomes" id="UP000229784"/>
    </source>
</evidence>
<evidence type="ECO:0000313" key="2">
    <source>
        <dbReference type="EMBL" id="PIU15737.1"/>
    </source>
</evidence>
<sequence>ISRKSEILNPKSETNSNVQNSKSKTREIIYRYGEFFPPELSPFCYNETIAQDYFPLTKEQVIEQGYSWKDPEPRNYQIDIKTDELPDHIKDVPDDIIGKVIQCANYRLPTTDYQLHRGIQDNSRRACFLPSDEFTPTPSLPQLPPLCSAQTTKSS</sequence>
<organism evidence="2 3">
    <name type="scientific">bacterium (Candidatus Gribaldobacteria) CG08_land_8_20_14_0_20_39_15</name>
    <dbReference type="NCBI Taxonomy" id="2014273"/>
    <lineage>
        <taxon>Bacteria</taxon>
        <taxon>Candidatus Gribaldobacteria</taxon>
    </lineage>
</organism>
<dbReference type="Proteomes" id="UP000229784">
    <property type="component" value="Unassembled WGS sequence"/>
</dbReference>